<name>W0VAS2_9BURK</name>
<dbReference type="EMBL" id="HG322949">
    <property type="protein sequence ID" value="CDG85914.1"/>
    <property type="molecule type" value="Genomic_DNA"/>
</dbReference>
<dbReference type="PATRIC" id="fig|1349767.4.peg.1912"/>
<dbReference type="AlphaFoldDB" id="W0VAS2"/>
<organism evidence="1 2">
    <name type="scientific">Janthinobacterium agaricidamnosum NBRC 102515 = DSM 9628</name>
    <dbReference type="NCBI Taxonomy" id="1349767"/>
    <lineage>
        <taxon>Bacteria</taxon>
        <taxon>Pseudomonadati</taxon>
        <taxon>Pseudomonadota</taxon>
        <taxon>Betaproteobacteria</taxon>
        <taxon>Burkholderiales</taxon>
        <taxon>Oxalobacteraceae</taxon>
        <taxon>Janthinobacterium</taxon>
    </lineage>
</organism>
<gene>
    <name evidence="1" type="ORF">GJA_5318</name>
</gene>
<reference evidence="1 2" key="1">
    <citation type="journal article" date="2015" name="Genome Announc.">
        <title>Genome Sequence of Mushroom Soft-Rot Pathogen Janthinobacterium agaricidamnosum.</title>
        <authorList>
            <person name="Graupner K."/>
            <person name="Lackner G."/>
            <person name="Hertweck C."/>
        </authorList>
    </citation>
    <scope>NUCLEOTIDE SEQUENCE [LARGE SCALE GENOMIC DNA]</scope>
    <source>
        <strain evidence="2">NBRC 102515 / DSM 9628</strain>
    </source>
</reference>
<accession>W0VAS2</accession>
<sequence>MHVQYAGKNFILRLQHDVINSLYDCLGLVDGIRPMGEVLTAIPPQHHASALKFMDFLASKHAAFRVTNVDDELELAAVKDTLNYLRLYSDDSSATFRRFEQGRILIVAGGFALMSAVKTFARLGTRMLTVIDTAVDGQPRWSVAELQRCFAELRRWPDAELHVISPAGLAPMPSFDHVLHVVRDAVAVHQRILTQCAATEQLIAVYVNGNLCLLRSDDYLRVGGHPGEGGAVSQPGELVAGATASLFFFDNLCNIRRVDAGRYQYYKLNGENATRFGHLYRLLPLLDGLTGDAAPAVARPSSAPAVAVELERLLHQPLFPLQPLLERTDPASHIKLYSTVLSWHDGRTLVAAGRHRRQCEANLLAQLVSLHGLWFDQGCAVEAQAASELRAKQLQAEQVVQPLRSGQAAQRRPCTVELGAYETYIEFCINAVFGQRVRWFVLPTADARFSACTVLCAGHTTLFLPHGGELPPDLREAALLALYAALWQQRNGIAPIQDVLVAASPFLALTEPVAAA</sequence>
<protein>
    <submittedName>
        <fullName evidence="1">Uncharacterized protein</fullName>
    </submittedName>
</protein>
<evidence type="ECO:0000313" key="2">
    <source>
        <dbReference type="Proteomes" id="UP000027604"/>
    </source>
</evidence>
<dbReference type="Proteomes" id="UP000027604">
    <property type="component" value="Chromosome I"/>
</dbReference>
<dbReference type="STRING" id="1349767.GJA_5318"/>
<evidence type="ECO:0000313" key="1">
    <source>
        <dbReference type="EMBL" id="CDG85914.1"/>
    </source>
</evidence>
<keyword evidence="2" id="KW-1185">Reference proteome</keyword>
<proteinExistence type="predicted"/>
<dbReference type="HOGENOM" id="CLU_527632_0_0_4"/>
<dbReference type="KEGG" id="jag:GJA_5318"/>